<feature type="domain" description="Caspase family p20" evidence="2">
    <location>
        <begin position="5"/>
        <end position="131"/>
    </location>
</feature>
<dbReference type="AlphaFoldDB" id="A0A7K6UFW3"/>
<proteinExistence type="inferred from homology"/>
<keyword evidence="4" id="KW-1185">Reference proteome</keyword>
<accession>A0A7K6UFW3</accession>
<comment type="similarity">
    <text evidence="1">Belongs to the peptidase C14A family.</text>
</comment>
<dbReference type="GO" id="GO:0006508">
    <property type="term" value="P:proteolysis"/>
    <property type="evidence" value="ECO:0007669"/>
    <property type="project" value="InterPro"/>
</dbReference>
<dbReference type="InterPro" id="IPR029030">
    <property type="entry name" value="Caspase-like_dom_sf"/>
</dbReference>
<dbReference type="EMBL" id="VZRW01010075">
    <property type="protein sequence ID" value="NWX20926.1"/>
    <property type="molecule type" value="Genomic_DNA"/>
</dbReference>
<dbReference type="PANTHER" id="PTHR22576:SF41">
    <property type="entry name" value="CASPASE 14, APOPTOSIS-RELATED CYSTEINE PEPTIDASE"/>
    <property type="match status" value="1"/>
</dbReference>
<feature type="non-terminal residue" evidence="3">
    <location>
        <position position="169"/>
    </location>
</feature>
<dbReference type="OrthoDB" id="6116485at2759"/>
<evidence type="ECO:0000313" key="3">
    <source>
        <dbReference type="EMBL" id="NWX20926.1"/>
    </source>
</evidence>
<dbReference type="SUPFAM" id="SSF52129">
    <property type="entry name" value="Caspase-like"/>
    <property type="match status" value="1"/>
</dbReference>
<evidence type="ECO:0000259" key="2">
    <source>
        <dbReference type="PROSITE" id="PS50208"/>
    </source>
</evidence>
<dbReference type="PANTHER" id="PTHR22576">
    <property type="entry name" value="MUCOSA ASSOCIATED LYMPHOID TISSUE LYMPHOMA TRANSLOCATION PROTEIN 1/PARACASPASE"/>
    <property type="match status" value="1"/>
</dbReference>
<comment type="caution">
    <text evidence="3">The sequence shown here is derived from an EMBL/GenBank/DDBJ whole genome shotgun (WGS) entry which is preliminary data.</text>
</comment>
<evidence type="ECO:0000313" key="4">
    <source>
        <dbReference type="Proteomes" id="UP000559068"/>
    </source>
</evidence>
<evidence type="ECO:0000256" key="1">
    <source>
        <dbReference type="ARBA" id="ARBA00010134"/>
    </source>
</evidence>
<dbReference type="PRINTS" id="PR00376">
    <property type="entry name" value="IL1BCENZYME"/>
</dbReference>
<dbReference type="InterPro" id="IPR001309">
    <property type="entry name" value="Pept_C14_p20"/>
</dbReference>
<dbReference type="Gene3D" id="3.40.50.1460">
    <property type="match status" value="1"/>
</dbReference>
<reference evidence="3 4" key="1">
    <citation type="submission" date="2019-09" db="EMBL/GenBank/DDBJ databases">
        <title>Bird 10,000 Genomes (B10K) Project - Family phase.</title>
        <authorList>
            <person name="Zhang G."/>
        </authorList>
    </citation>
    <scope>NUCLEOTIDE SEQUENCE [LARGE SCALE GENOMIC DNA]</scope>
    <source>
        <strain evidence="3">B10K-DU-029-76</strain>
        <tissue evidence="3">Heart</tissue>
    </source>
</reference>
<name>A0A7K6UFW3_9AVES</name>
<dbReference type="InterPro" id="IPR015917">
    <property type="entry name" value="Pept_C14A"/>
</dbReference>
<organism evidence="3 4">
    <name type="scientific">Aegotheles bennettii</name>
    <dbReference type="NCBI Taxonomy" id="48278"/>
    <lineage>
        <taxon>Eukaryota</taxon>
        <taxon>Metazoa</taxon>
        <taxon>Chordata</taxon>
        <taxon>Craniata</taxon>
        <taxon>Vertebrata</taxon>
        <taxon>Euteleostomi</taxon>
        <taxon>Archelosauria</taxon>
        <taxon>Archosauria</taxon>
        <taxon>Dinosauria</taxon>
        <taxon>Saurischia</taxon>
        <taxon>Theropoda</taxon>
        <taxon>Coelurosauria</taxon>
        <taxon>Aves</taxon>
        <taxon>Neognathae</taxon>
        <taxon>Neoaves</taxon>
        <taxon>Strisores</taxon>
        <taxon>Caprimulgiformes</taxon>
        <taxon>Aegothelidae</taxon>
        <taxon>Aegotheles</taxon>
    </lineage>
</organism>
<dbReference type="InterPro" id="IPR011600">
    <property type="entry name" value="Pept_C14_caspase"/>
</dbReference>
<gene>
    <name evidence="3" type="primary">Casp3_1</name>
    <name evidence="3" type="ORF">AEGBEN_R12568</name>
</gene>
<protein>
    <submittedName>
        <fullName evidence="3">CASP3 protein</fullName>
    </submittedName>
</protein>
<dbReference type="Pfam" id="PF00656">
    <property type="entry name" value="Peptidase_C14"/>
    <property type="match status" value="1"/>
</dbReference>
<sequence length="169" mass="18595">MSQSRPSRALLIVNTDFHGSGGDPVPGRRRGAKREAEKLSQMLSKLNYEVTLRLNQTAKEMEDLYQRERGHQHGDFFVSIISSHGEDGVVLGCDSEPLKLARIFQLLSSEEFPGLTRIPKIFFIQACRGGELDHGVAVECDSGEPEPDGFSDYLAIPPQSAVMFSCSPG</sequence>
<feature type="non-terminal residue" evidence="3">
    <location>
        <position position="1"/>
    </location>
</feature>
<dbReference type="Proteomes" id="UP000559068">
    <property type="component" value="Unassembled WGS sequence"/>
</dbReference>
<dbReference type="PROSITE" id="PS50208">
    <property type="entry name" value="CASPASE_P20"/>
    <property type="match status" value="1"/>
</dbReference>
<dbReference type="InterPro" id="IPR052039">
    <property type="entry name" value="Caspase-related_regulators"/>
</dbReference>
<dbReference type="GO" id="GO:0004197">
    <property type="term" value="F:cysteine-type endopeptidase activity"/>
    <property type="evidence" value="ECO:0007669"/>
    <property type="project" value="InterPro"/>
</dbReference>
<dbReference type="SMART" id="SM00115">
    <property type="entry name" value="CASc"/>
    <property type="match status" value="1"/>
</dbReference>